<protein>
    <recommendedName>
        <fullName evidence="3">Oxidoreductase probably involved in sulfite reduction</fullName>
    </recommendedName>
</protein>
<keyword evidence="2" id="KW-1185">Reference proteome</keyword>
<dbReference type="STRING" id="1223802.SUTH_00688"/>
<dbReference type="AlphaFoldDB" id="W0SFL3"/>
<sequence>MANKQIIKERRLQDDAWKIVTLVDGEAPFDVCLPVGPLLVPISVWKAKKSCLIAREYEHGTPLGIWLSPGDDVAEIANDIDDFTVIAVHFPKAADGRGFSTARLLRERHGYDGELRAFGDIGRDQLFYLKRVGFDAFVIGEGRSAEEALAAFDDFPEVYQASTDQPDPLFRRRVA</sequence>
<evidence type="ECO:0000313" key="2">
    <source>
        <dbReference type="Proteomes" id="UP000031637"/>
    </source>
</evidence>
<gene>
    <name evidence="1" type="ORF">SUTH_00688</name>
</gene>
<dbReference type="RefSeq" id="WP_041097103.1">
    <property type="nucleotide sequence ID" value="NZ_AP012547.1"/>
</dbReference>
<evidence type="ECO:0000313" key="1">
    <source>
        <dbReference type="EMBL" id="BAO28498.1"/>
    </source>
</evidence>
<accession>W0SFL3</accession>
<dbReference type="InterPro" id="IPR008318">
    <property type="entry name" value="UCP030820"/>
</dbReference>
<dbReference type="EMBL" id="AP012547">
    <property type="protein sequence ID" value="BAO28498.1"/>
    <property type="molecule type" value="Genomic_DNA"/>
</dbReference>
<dbReference type="Pfam" id="PF06073">
    <property type="entry name" value="DUF934"/>
    <property type="match status" value="1"/>
</dbReference>
<proteinExistence type="predicted"/>
<dbReference type="OrthoDB" id="9800421at2"/>
<dbReference type="KEGG" id="shd:SUTH_00688"/>
<dbReference type="Proteomes" id="UP000031637">
    <property type="component" value="Chromosome"/>
</dbReference>
<evidence type="ECO:0008006" key="3">
    <source>
        <dbReference type="Google" id="ProtNLM"/>
    </source>
</evidence>
<dbReference type="HOGENOM" id="CLU_115811_2_1_4"/>
<name>W0SFL3_9PROT</name>
<organism evidence="1 2">
    <name type="scientific">Sulfuritalea hydrogenivorans sk43H</name>
    <dbReference type="NCBI Taxonomy" id="1223802"/>
    <lineage>
        <taxon>Bacteria</taxon>
        <taxon>Pseudomonadati</taxon>
        <taxon>Pseudomonadota</taxon>
        <taxon>Betaproteobacteria</taxon>
        <taxon>Nitrosomonadales</taxon>
        <taxon>Sterolibacteriaceae</taxon>
        <taxon>Sulfuritalea</taxon>
    </lineage>
</organism>
<reference evidence="1 2" key="1">
    <citation type="journal article" date="2014" name="Syst. Appl. Microbiol.">
        <title>Complete genomes of freshwater sulfur oxidizers Sulfuricella denitrificans skB26 and Sulfuritalea hydrogenivorans sk43H: genetic insights into the sulfur oxidation pathway of betaproteobacteria.</title>
        <authorList>
            <person name="Watanabe T."/>
            <person name="Kojima H."/>
            <person name="Fukui M."/>
        </authorList>
    </citation>
    <scope>NUCLEOTIDE SEQUENCE [LARGE SCALE GENOMIC DNA]</scope>
    <source>
        <strain evidence="1">DSM22779</strain>
    </source>
</reference>
<dbReference type="PIRSF" id="PIRSF030820">
    <property type="entry name" value="UCP030820"/>
    <property type="match status" value="1"/>
</dbReference>